<dbReference type="PANTHER" id="PTHR45749:SF21">
    <property type="entry name" value="DUF4371 DOMAIN-CONTAINING PROTEIN"/>
    <property type="match status" value="1"/>
</dbReference>
<organism evidence="2 3">
    <name type="scientific">Oopsacas minuta</name>
    <dbReference type="NCBI Taxonomy" id="111878"/>
    <lineage>
        <taxon>Eukaryota</taxon>
        <taxon>Metazoa</taxon>
        <taxon>Porifera</taxon>
        <taxon>Hexactinellida</taxon>
        <taxon>Hexasterophora</taxon>
        <taxon>Lyssacinosida</taxon>
        <taxon>Leucopsacidae</taxon>
        <taxon>Oopsacas</taxon>
    </lineage>
</organism>
<gene>
    <name evidence="2" type="ORF">LOD99_11215</name>
</gene>
<dbReference type="InterPro" id="IPR025398">
    <property type="entry name" value="DUF4371"/>
</dbReference>
<proteinExistence type="predicted"/>
<protein>
    <submittedName>
        <fullName evidence="2">Zinc finger MYM-type protein 1-like</fullName>
    </submittedName>
</protein>
<evidence type="ECO:0000259" key="1">
    <source>
        <dbReference type="Pfam" id="PF14291"/>
    </source>
</evidence>
<dbReference type="Proteomes" id="UP001165289">
    <property type="component" value="Unassembled WGS sequence"/>
</dbReference>
<evidence type="ECO:0000313" key="2">
    <source>
        <dbReference type="EMBL" id="KAI6657042.1"/>
    </source>
</evidence>
<keyword evidence="3" id="KW-1185">Reference proteome</keyword>
<accession>A0AAV7K7H4</accession>
<dbReference type="EMBL" id="JAKMXF010000125">
    <property type="protein sequence ID" value="KAI6657042.1"/>
    <property type="molecule type" value="Genomic_DNA"/>
</dbReference>
<dbReference type="AlphaFoldDB" id="A0AAV7K7H4"/>
<evidence type="ECO:0000313" key="3">
    <source>
        <dbReference type="Proteomes" id="UP001165289"/>
    </source>
</evidence>
<reference evidence="2 3" key="1">
    <citation type="journal article" date="2023" name="BMC Biol.">
        <title>The compact genome of the sponge Oopsacas minuta (Hexactinellida) is lacking key metazoan core genes.</title>
        <authorList>
            <person name="Santini S."/>
            <person name="Schenkelaars Q."/>
            <person name="Jourda C."/>
            <person name="Duchesne M."/>
            <person name="Belahbib H."/>
            <person name="Rocher C."/>
            <person name="Selva M."/>
            <person name="Riesgo A."/>
            <person name="Vervoort M."/>
            <person name="Leys S.P."/>
            <person name="Kodjabachian L."/>
            <person name="Le Bivic A."/>
            <person name="Borchiellini C."/>
            <person name="Claverie J.M."/>
            <person name="Renard E."/>
        </authorList>
    </citation>
    <scope>NUCLEOTIDE SEQUENCE [LARGE SCALE GENOMIC DNA]</scope>
    <source>
        <strain evidence="2">SPO-2</strain>
    </source>
</reference>
<dbReference type="Pfam" id="PF14291">
    <property type="entry name" value="DUF4371"/>
    <property type="match status" value="1"/>
</dbReference>
<feature type="domain" description="DUF4371" evidence="1">
    <location>
        <begin position="29"/>
        <end position="109"/>
    </location>
</feature>
<sequence>MIRFWGLSESKNQFISPRVQEEVMEMFSHCIVREVTQDVSGREQESICLRHVNSDLHIHEDFVGIYEITTTTSKSIAGMVLDVLTRFALPLSNLRAQTYDGAVNMSSHYTSYQARVRQCQPLALYFHFASHISNLVMQNSIISSQLVRNALQWENELGVLMNRSHEVFYEIFIAEEKGETYELDPLEIPRRRCPTKRYTDQVAQDQPTNPEEHHRKQYFEFIDAVNKGLSDRYGLSKSGLDQYIKLENMLTSGKVD</sequence>
<name>A0AAV7K7H4_9METZ</name>
<dbReference type="PANTHER" id="PTHR45749">
    <property type="match status" value="1"/>
</dbReference>
<comment type="caution">
    <text evidence="2">The sequence shown here is derived from an EMBL/GenBank/DDBJ whole genome shotgun (WGS) entry which is preliminary data.</text>
</comment>